<feature type="non-terminal residue" evidence="1">
    <location>
        <position position="69"/>
    </location>
</feature>
<organism evidence="1">
    <name type="scientific">Iconisemion striatum</name>
    <dbReference type="NCBI Taxonomy" id="60296"/>
    <lineage>
        <taxon>Eukaryota</taxon>
        <taxon>Metazoa</taxon>
        <taxon>Chordata</taxon>
        <taxon>Craniata</taxon>
        <taxon>Vertebrata</taxon>
        <taxon>Euteleostomi</taxon>
        <taxon>Actinopterygii</taxon>
        <taxon>Neopterygii</taxon>
        <taxon>Teleostei</taxon>
        <taxon>Neoteleostei</taxon>
        <taxon>Acanthomorphata</taxon>
        <taxon>Ovalentaria</taxon>
        <taxon>Atherinomorphae</taxon>
        <taxon>Cyprinodontiformes</taxon>
        <taxon>Nothobranchiidae</taxon>
        <taxon>Iconisemion</taxon>
    </lineage>
</organism>
<feature type="non-terminal residue" evidence="1">
    <location>
        <position position="1"/>
    </location>
</feature>
<name>A0A1A7Z100_9TELE</name>
<sequence length="69" mass="7988">FVVCLWYVVSSSVIIKPCYTSLPACFFSCIWILTSSQPPHVTPLLNKRQCQKHLTWAKDKKDWTAAEWS</sequence>
<reference evidence="1" key="2">
    <citation type="submission" date="2016-06" db="EMBL/GenBank/DDBJ databases">
        <title>The genome of a short-lived fish provides insights into sex chromosome evolution and the genetic control of aging.</title>
        <authorList>
            <person name="Reichwald K."/>
            <person name="Felder M."/>
            <person name="Petzold A."/>
            <person name="Koch P."/>
            <person name="Groth M."/>
            <person name="Platzer M."/>
        </authorList>
    </citation>
    <scope>NUCLEOTIDE SEQUENCE</scope>
    <source>
        <tissue evidence="1">Brain</tissue>
    </source>
</reference>
<accession>A0A1A7Z100</accession>
<dbReference type="AlphaFoldDB" id="A0A1A7Z100"/>
<protein>
    <submittedName>
        <fullName evidence="1">Plac8 onzin related protein 2</fullName>
    </submittedName>
</protein>
<proteinExistence type="predicted"/>
<gene>
    <name evidence="1" type="primary">PONZR2</name>
</gene>
<evidence type="ECO:0000313" key="1">
    <source>
        <dbReference type="EMBL" id="SBP36184.1"/>
    </source>
</evidence>
<reference evidence="1" key="1">
    <citation type="submission" date="2016-05" db="EMBL/GenBank/DDBJ databases">
        <authorList>
            <person name="Lavstsen T."/>
            <person name="Jespersen J.S."/>
        </authorList>
    </citation>
    <scope>NUCLEOTIDE SEQUENCE</scope>
    <source>
        <tissue evidence="1">Brain</tissue>
    </source>
</reference>
<dbReference type="EMBL" id="HADX01013952">
    <property type="protein sequence ID" value="SBP36184.1"/>
    <property type="molecule type" value="Transcribed_RNA"/>
</dbReference>